<feature type="coiled-coil region" evidence="1">
    <location>
        <begin position="15"/>
        <end position="143"/>
    </location>
</feature>
<dbReference type="RefSeq" id="XP_033591954.1">
    <property type="nucleotide sequence ID" value="XM_033729126.1"/>
</dbReference>
<feature type="compositionally biased region" description="Basic and acidic residues" evidence="2">
    <location>
        <begin position="163"/>
        <end position="173"/>
    </location>
</feature>
<name>A0A6A6PZD5_9PEZI</name>
<keyword evidence="4" id="KW-1185">Reference proteome</keyword>
<dbReference type="OrthoDB" id="3647228at2759"/>
<evidence type="ECO:0000313" key="3">
    <source>
        <dbReference type="EMBL" id="KAF2485385.1"/>
    </source>
</evidence>
<dbReference type="Proteomes" id="UP000799767">
    <property type="component" value="Unassembled WGS sequence"/>
</dbReference>
<evidence type="ECO:0000256" key="2">
    <source>
        <dbReference type="SAM" id="MobiDB-lite"/>
    </source>
</evidence>
<proteinExistence type="predicted"/>
<keyword evidence="1" id="KW-0175">Coiled coil</keyword>
<feature type="compositionally biased region" description="Polar residues" evidence="2">
    <location>
        <begin position="205"/>
        <end position="222"/>
    </location>
</feature>
<protein>
    <submittedName>
        <fullName evidence="3">Uncharacterized protein</fullName>
    </submittedName>
</protein>
<dbReference type="EMBL" id="MU001633">
    <property type="protein sequence ID" value="KAF2485385.1"/>
    <property type="molecule type" value="Genomic_DNA"/>
</dbReference>
<reference evidence="3" key="1">
    <citation type="journal article" date="2020" name="Stud. Mycol.">
        <title>101 Dothideomycetes genomes: a test case for predicting lifestyles and emergence of pathogens.</title>
        <authorList>
            <person name="Haridas S."/>
            <person name="Albert R."/>
            <person name="Binder M."/>
            <person name="Bloem J."/>
            <person name="Labutti K."/>
            <person name="Salamov A."/>
            <person name="Andreopoulos B."/>
            <person name="Baker S."/>
            <person name="Barry K."/>
            <person name="Bills G."/>
            <person name="Bluhm B."/>
            <person name="Cannon C."/>
            <person name="Castanera R."/>
            <person name="Culley D."/>
            <person name="Daum C."/>
            <person name="Ezra D."/>
            <person name="Gonzalez J."/>
            <person name="Henrissat B."/>
            <person name="Kuo A."/>
            <person name="Liang C."/>
            <person name="Lipzen A."/>
            <person name="Lutzoni F."/>
            <person name="Magnuson J."/>
            <person name="Mondo S."/>
            <person name="Nolan M."/>
            <person name="Ohm R."/>
            <person name="Pangilinan J."/>
            <person name="Park H.-J."/>
            <person name="Ramirez L."/>
            <person name="Alfaro M."/>
            <person name="Sun H."/>
            <person name="Tritt A."/>
            <person name="Yoshinaga Y."/>
            <person name="Zwiers L.-H."/>
            <person name="Turgeon B."/>
            <person name="Goodwin S."/>
            <person name="Spatafora J."/>
            <person name="Crous P."/>
            <person name="Grigoriev I."/>
        </authorList>
    </citation>
    <scope>NUCLEOTIDE SEQUENCE</scope>
    <source>
        <strain evidence="3">CBS 113389</strain>
    </source>
</reference>
<accession>A0A6A6PZD5</accession>
<sequence>MAPSTAASPTSLLWAHQLKREHAYLLKRMQALETQNSAQEARSVSETERNAVRLYEQAQSEILKMKTQIENLLVEQRKAAEERKQALADNKILTERISAVQERLAEYGKMLQQKSGHPNAARLEAIEQQLEGLAQQVQSHGEKMSRLPERVPALGVPHDEVRSAAKATHHSDDTGTDIATTARNPGGSFFPYRRPQGQALESRGGLQSKSGALKTVPSQSMQHLEIEPPQDSSHHENGGTDPGVDDRTLQAPGTKRRRIDQTTVLEVLEPPTSTAIPSMVDSTSASSSKIKPKRSSRVPRGQHATMLHGVVAKDSEDLYAIPRPQKIAVTGSR</sequence>
<feature type="compositionally biased region" description="Polar residues" evidence="2">
    <location>
        <begin position="271"/>
        <end position="283"/>
    </location>
</feature>
<organism evidence="3 4">
    <name type="scientific">Neohortaea acidophila</name>
    <dbReference type="NCBI Taxonomy" id="245834"/>
    <lineage>
        <taxon>Eukaryota</taxon>
        <taxon>Fungi</taxon>
        <taxon>Dikarya</taxon>
        <taxon>Ascomycota</taxon>
        <taxon>Pezizomycotina</taxon>
        <taxon>Dothideomycetes</taxon>
        <taxon>Dothideomycetidae</taxon>
        <taxon>Mycosphaerellales</taxon>
        <taxon>Teratosphaeriaceae</taxon>
        <taxon>Neohortaea</taxon>
    </lineage>
</organism>
<dbReference type="GeneID" id="54470128"/>
<gene>
    <name evidence="3" type="ORF">BDY17DRAFT_102223</name>
</gene>
<evidence type="ECO:0000313" key="4">
    <source>
        <dbReference type="Proteomes" id="UP000799767"/>
    </source>
</evidence>
<feature type="compositionally biased region" description="Basic and acidic residues" evidence="2">
    <location>
        <begin position="232"/>
        <end position="248"/>
    </location>
</feature>
<dbReference type="AlphaFoldDB" id="A0A6A6PZD5"/>
<feature type="region of interest" description="Disordered" evidence="2">
    <location>
        <begin position="163"/>
        <end position="303"/>
    </location>
</feature>
<evidence type="ECO:0000256" key="1">
    <source>
        <dbReference type="SAM" id="Coils"/>
    </source>
</evidence>